<evidence type="ECO:0000313" key="3">
    <source>
        <dbReference type="Proteomes" id="UP000051373"/>
    </source>
</evidence>
<dbReference type="EMBL" id="LJUJ01000003">
    <property type="protein sequence ID" value="KPK64327.1"/>
    <property type="molecule type" value="Genomic_DNA"/>
</dbReference>
<dbReference type="STRING" id="1703779.AMJ83_02590"/>
<feature type="signal peptide" evidence="1">
    <location>
        <begin position="1"/>
        <end position="26"/>
    </location>
</feature>
<keyword evidence="1" id="KW-0732">Signal</keyword>
<sequence>MYSQKMCMKCSIVVLLVIAFISPLRAQVLPVMTYGGSNDERAFALVEATNQDGYVLAGWTKSFGPGVPAFSNVLIVRTDSAGFPLWARMSIGPFDDEAYSMTQTSDGGYAITGWTRSFGPGFPDSANIFVVKIDSAGVWQWGWVYGTPFSEEAYSIIQTMDGGYAVTGWTNLPTNTPTNPPNIFLLKLDPTGVPLWTGIYWFPMDLEDEGYSVAEIPGVGVTDRYLIAGRAKIFNQANYDAFVMQTAFNGMPVSAASVIPGALEDEAYSVLWGGQTFLAAGWSNSFTVGGDANIIVWEDDTTLGTPPISANHFGWDNDEKVMDDRSLSGMPGLWQVAGWTRSVGPGVPNPNFLIIGYDTSGFSGRVHPSSPGANAEQAYPMITASVADAHYAIAGFTNSFG</sequence>
<dbReference type="PANTHER" id="PTHR42754:SF1">
    <property type="entry name" value="LIPOPROTEIN"/>
    <property type="match status" value="1"/>
</dbReference>
<feature type="chain" id="PRO_5006646456" evidence="1">
    <location>
        <begin position="27"/>
        <end position="401"/>
    </location>
</feature>
<accession>A0A0S8FUE5</accession>
<evidence type="ECO:0000256" key="1">
    <source>
        <dbReference type="SAM" id="SignalP"/>
    </source>
</evidence>
<gene>
    <name evidence="2" type="ORF">AMJ83_02590</name>
</gene>
<dbReference type="PANTHER" id="PTHR42754">
    <property type="entry name" value="ENDOGLUCANASE"/>
    <property type="match status" value="1"/>
</dbReference>
<organism evidence="2 3">
    <name type="scientific">candidate division WOR_3 bacterium SM23_42</name>
    <dbReference type="NCBI Taxonomy" id="1703779"/>
    <lineage>
        <taxon>Bacteria</taxon>
        <taxon>Bacteria division WOR-3</taxon>
    </lineage>
</organism>
<evidence type="ECO:0000313" key="2">
    <source>
        <dbReference type="EMBL" id="KPK64327.1"/>
    </source>
</evidence>
<protein>
    <submittedName>
        <fullName evidence="2">Uncharacterized protein</fullName>
    </submittedName>
</protein>
<reference evidence="2 3" key="1">
    <citation type="journal article" date="2015" name="Microbiome">
        <title>Genomic resolution of linkages in carbon, nitrogen, and sulfur cycling among widespread estuary sediment bacteria.</title>
        <authorList>
            <person name="Baker B.J."/>
            <person name="Lazar C.S."/>
            <person name="Teske A.P."/>
            <person name="Dick G.J."/>
        </authorList>
    </citation>
    <scope>NUCLEOTIDE SEQUENCE [LARGE SCALE GENOMIC DNA]</scope>
    <source>
        <strain evidence="2">SM23_42</strain>
    </source>
</reference>
<feature type="non-terminal residue" evidence="2">
    <location>
        <position position="401"/>
    </location>
</feature>
<dbReference type="Proteomes" id="UP000051373">
    <property type="component" value="Unassembled WGS sequence"/>
</dbReference>
<name>A0A0S8FUE5_UNCW3</name>
<dbReference type="AlphaFoldDB" id="A0A0S8FUE5"/>
<proteinExistence type="predicted"/>
<comment type="caution">
    <text evidence="2">The sequence shown here is derived from an EMBL/GenBank/DDBJ whole genome shotgun (WGS) entry which is preliminary data.</text>
</comment>